<dbReference type="InterPro" id="IPR036397">
    <property type="entry name" value="RNaseH_sf"/>
</dbReference>
<comment type="caution">
    <text evidence="2">The sequence shown here is derived from an EMBL/GenBank/DDBJ whole genome shotgun (WGS) entry which is preliminary data.</text>
</comment>
<sequence>MAIERVRRLSIQVRHLILQYAAALLSTVRIQRVLEKTHNIKTSRQAIRKFLDRFKRSGSVTDLPKRRRNGNITNFHRQMMNLWLSKNCELTSRALRDKIMAVFGLKLSSSCVSKIRRKLGWTTQRVKYCQLISHQNKLKRLQWCLAALERKDTFEDVIFTDESTIEMSSNGKLFFYLPSSNLQRIPAKRQKPKHAYKVHIWAGISYRGRTDCCVFTGIMDSITYQQILERNFLPFVARKFPDGYRLYQDNDSKHKSKSTKAWMTEKNMINNVMECPASSPDINVIENVWASMKYYLESTVKPKLKDELVNGIKQFWENLSAEQCARYIDHIHRVLPVVVLNDGGPSGF</sequence>
<dbReference type="OrthoDB" id="6072806at2759"/>
<accession>A0A8B6DC68</accession>
<dbReference type="PANTHER" id="PTHR23022:SF135">
    <property type="entry name" value="SI:DKEY-77F5.3"/>
    <property type="match status" value="1"/>
</dbReference>
<evidence type="ECO:0000313" key="3">
    <source>
        <dbReference type="Proteomes" id="UP000596742"/>
    </source>
</evidence>
<dbReference type="InterPro" id="IPR038717">
    <property type="entry name" value="Tc1-like_DDE_dom"/>
</dbReference>
<protein>
    <recommendedName>
        <fullName evidence="1">Tc1-like transposase DDE domain-containing protein</fullName>
    </recommendedName>
</protein>
<reference evidence="2" key="1">
    <citation type="submission" date="2018-11" db="EMBL/GenBank/DDBJ databases">
        <authorList>
            <person name="Alioto T."/>
            <person name="Alioto T."/>
        </authorList>
    </citation>
    <scope>NUCLEOTIDE SEQUENCE</scope>
</reference>
<dbReference type="AlphaFoldDB" id="A0A8B6DC68"/>
<dbReference type="InterPro" id="IPR009057">
    <property type="entry name" value="Homeodomain-like_sf"/>
</dbReference>
<gene>
    <name evidence="2" type="ORF">MGAL_10B027744</name>
</gene>
<dbReference type="GO" id="GO:0003676">
    <property type="term" value="F:nucleic acid binding"/>
    <property type="evidence" value="ECO:0007669"/>
    <property type="project" value="InterPro"/>
</dbReference>
<dbReference type="Gene3D" id="3.30.420.10">
    <property type="entry name" value="Ribonuclease H-like superfamily/Ribonuclease H"/>
    <property type="match status" value="1"/>
</dbReference>
<evidence type="ECO:0000259" key="1">
    <source>
        <dbReference type="Pfam" id="PF13358"/>
    </source>
</evidence>
<dbReference type="SUPFAM" id="SSF46689">
    <property type="entry name" value="Homeodomain-like"/>
    <property type="match status" value="1"/>
</dbReference>
<dbReference type="InterPro" id="IPR052338">
    <property type="entry name" value="Transposase_5"/>
</dbReference>
<feature type="domain" description="Tc1-like transposase DDE" evidence="1">
    <location>
        <begin position="156"/>
        <end position="308"/>
    </location>
</feature>
<evidence type="ECO:0000313" key="2">
    <source>
        <dbReference type="EMBL" id="VDI16540.1"/>
    </source>
</evidence>
<name>A0A8B6DC68_MYTGA</name>
<organism evidence="2 3">
    <name type="scientific">Mytilus galloprovincialis</name>
    <name type="common">Mediterranean mussel</name>
    <dbReference type="NCBI Taxonomy" id="29158"/>
    <lineage>
        <taxon>Eukaryota</taxon>
        <taxon>Metazoa</taxon>
        <taxon>Spiralia</taxon>
        <taxon>Lophotrochozoa</taxon>
        <taxon>Mollusca</taxon>
        <taxon>Bivalvia</taxon>
        <taxon>Autobranchia</taxon>
        <taxon>Pteriomorphia</taxon>
        <taxon>Mytilida</taxon>
        <taxon>Mytiloidea</taxon>
        <taxon>Mytilidae</taxon>
        <taxon>Mytilinae</taxon>
        <taxon>Mytilus</taxon>
    </lineage>
</organism>
<dbReference type="Proteomes" id="UP000596742">
    <property type="component" value="Unassembled WGS sequence"/>
</dbReference>
<dbReference type="PANTHER" id="PTHR23022">
    <property type="entry name" value="TRANSPOSABLE ELEMENT-RELATED"/>
    <property type="match status" value="1"/>
</dbReference>
<dbReference type="EMBL" id="UYJE01003098">
    <property type="protein sequence ID" value="VDI16540.1"/>
    <property type="molecule type" value="Genomic_DNA"/>
</dbReference>
<keyword evidence="3" id="KW-1185">Reference proteome</keyword>
<proteinExistence type="predicted"/>
<dbReference type="Pfam" id="PF13358">
    <property type="entry name" value="DDE_3"/>
    <property type="match status" value="1"/>
</dbReference>